<dbReference type="EMBL" id="BART01016845">
    <property type="protein sequence ID" value="GAG86906.1"/>
    <property type="molecule type" value="Genomic_DNA"/>
</dbReference>
<name>X1CRL3_9ZZZZ</name>
<accession>X1CRL3</accession>
<proteinExistence type="predicted"/>
<protein>
    <recommendedName>
        <fullName evidence="2">L-2-amino-thiazoline-4-carboxylic acid hydrolase</fullName>
    </recommendedName>
</protein>
<reference evidence="1" key="1">
    <citation type="journal article" date="2014" name="Front. Microbiol.">
        <title>High frequency of phylogenetically diverse reductive dehalogenase-homologous genes in deep subseafloor sedimentary metagenomes.</title>
        <authorList>
            <person name="Kawai M."/>
            <person name="Futagami T."/>
            <person name="Toyoda A."/>
            <person name="Takaki Y."/>
            <person name="Nishi S."/>
            <person name="Hori S."/>
            <person name="Arai W."/>
            <person name="Tsubouchi T."/>
            <person name="Morono Y."/>
            <person name="Uchiyama I."/>
            <person name="Ito T."/>
            <person name="Fujiyama A."/>
            <person name="Inagaki F."/>
            <person name="Takami H."/>
        </authorList>
    </citation>
    <scope>NUCLEOTIDE SEQUENCE</scope>
    <source>
        <strain evidence="1">Expedition CK06-06</strain>
    </source>
</reference>
<evidence type="ECO:0008006" key="2">
    <source>
        <dbReference type="Google" id="ProtNLM"/>
    </source>
</evidence>
<sequence length="184" mass="21934">MEKQINVKKEEHQISLKKNELKEILIKSWMTHDGAWFNHCLQECGIEKTNKINKAASRTLGMIEIKRLKKIFNINDIKTFNELKLLIEKVFEIVKADFMKFSHDVDTFNEFHCEMHQCFAYDGIKRIGVIDRYKCGIFDRIEGWFESLGIKYDVSPQIEGCMMHEKGTCFRNYRFYFNIKNNKT</sequence>
<gene>
    <name evidence="1" type="ORF">S01H4_32268</name>
</gene>
<dbReference type="AlphaFoldDB" id="X1CRL3"/>
<dbReference type="Pfam" id="PF19620">
    <property type="entry name" value="DUF6125"/>
    <property type="match status" value="1"/>
</dbReference>
<organism evidence="1">
    <name type="scientific">marine sediment metagenome</name>
    <dbReference type="NCBI Taxonomy" id="412755"/>
    <lineage>
        <taxon>unclassified sequences</taxon>
        <taxon>metagenomes</taxon>
        <taxon>ecological metagenomes</taxon>
    </lineage>
</organism>
<comment type="caution">
    <text evidence="1">The sequence shown here is derived from an EMBL/GenBank/DDBJ whole genome shotgun (WGS) entry which is preliminary data.</text>
</comment>
<evidence type="ECO:0000313" key="1">
    <source>
        <dbReference type="EMBL" id="GAG86906.1"/>
    </source>
</evidence>